<dbReference type="SUPFAM" id="SSF110997">
    <property type="entry name" value="Sporulation related repeat"/>
    <property type="match status" value="1"/>
</dbReference>
<dbReference type="GO" id="GO:0042834">
    <property type="term" value="F:peptidoglycan binding"/>
    <property type="evidence" value="ECO:0007669"/>
    <property type="project" value="InterPro"/>
</dbReference>
<dbReference type="InterPro" id="IPR007730">
    <property type="entry name" value="SPOR-like_dom"/>
</dbReference>
<proteinExistence type="predicted"/>
<evidence type="ECO:0000313" key="5">
    <source>
        <dbReference type="Proteomes" id="UP000242502"/>
    </source>
</evidence>
<evidence type="ECO:0000313" key="4">
    <source>
        <dbReference type="EMBL" id="ODS23749.1"/>
    </source>
</evidence>
<dbReference type="Proteomes" id="UP000242502">
    <property type="component" value="Unassembled WGS sequence"/>
</dbReference>
<evidence type="ECO:0000256" key="1">
    <source>
        <dbReference type="SAM" id="MobiDB-lite"/>
    </source>
</evidence>
<dbReference type="Gene3D" id="3.30.70.1070">
    <property type="entry name" value="Sporulation related repeat"/>
    <property type="match status" value="1"/>
</dbReference>
<keyword evidence="2" id="KW-1133">Transmembrane helix</keyword>
<keyword evidence="2" id="KW-0812">Transmembrane</keyword>
<sequence>MTQDFAKRKSRLPKPRPTKKTVPEKTAKKSVKRKNTRKEPNPSKKAPVWAWLLIGLFVAAFAMFLVHLSKQATTEKTTEVNTERPTKTAQEQQSQVRFDFYKILREQEIEVDTKIIGDTLAGNDFHNVLQAGSFKKYIDADKRRAKLLLLNLPANIETITNNQQQKWHRVIVGPFTSRAKVAKARSILASHQINSLLLKRKP</sequence>
<evidence type="ECO:0000256" key="2">
    <source>
        <dbReference type="SAM" id="Phobius"/>
    </source>
</evidence>
<gene>
    <name evidence="4" type="ORF">AB835_07140</name>
</gene>
<dbReference type="STRING" id="62101.AB835_07140"/>
<accession>A0A1D2QQ77</accession>
<dbReference type="InterPro" id="IPR036680">
    <property type="entry name" value="SPOR-like_sf"/>
</dbReference>
<dbReference type="PROSITE" id="PS51724">
    <property type="entry name" value="SPOR"/>
    <property type="match status" value="1"/>
</dbReference>
<dbReference type="EMBL" id="MDLC01000021">
    <property type="protein sequence ID" value="ODS23749.1"/>
    <property type="molecule type" value="Genomic_DNA"/>
</dbReference>
<keyword evidence="2" id="KW-0472">Membrane</keyword>
<dbReference type="AlphaFoldDB" id="A0A1D2QQ77"/>
<comment type="caution">
    <text evidence="4">The sequence shown here is derived from an EMBL/GenBank/DDBJ whole genome shotgun (WGS) entry which is preliminary data.</text>
</comment>
<feature type="region of interest" description="Disordered" evidence="1">
    <location>
        <begin position="1"/>
        <end position="43"/>
    </location>
</feature>
<dbReference type="Pfam" id="PF05036">
    <property type="entry name" value="SPOR"/>
    <property type="match status" value="1"/>
</dbReference>
<feature type="domain" description="SPOR" evidence="3">
    <location>
        <begin position="121"/>
        <end position="201"/>
    </location>
</feature>
<reference evidence="4 5" key="1">
    <citation type="journal article" date="2016" name="Appl. Environ. Microbiol.">
        <title>Lack of Overt Genome Reduction in the Bryostatin-Producing Bryozoan Symbiont "Candidatus Endobugula sertula".</title>
        <authorList>
            <person name="Miller I.J."/>
            <person name="Vanee N."/>
            <person name="Fong S.S."/>
            <person name="Lim-Fong G.E."/>
            <person name="Kwan J.C."/>
        </authorList>
    </citation>
    <scope>NUCLEOTIDE SEQUENCE [LARGE SCALE GENOMIC DNA]</scope>
    <source>
        <strain evidence="4">AB1-4</strain>
    </source>
</reference>
<name>A0A1D2QQ77_9GAMM</name>
<organism evidence="4 5">
    <name type="scientific">Candidatus Endobugula sertula</name>
    <name type="common">Bugula neritina bacterial symbiont</name>
    <dbReference type="NCBI Taxonomy" id="62101"/>
    <lineage>
        <taxon>Bacteria</taxon>
        <taxon>Pseudomonadati</taxon>
        <taxon>Pseudomonadota</taxon>
        <taxon>Gammaproteobacteria</taxon>
        <taxon>Cellvibrionales</taxon>
        <taxon>Cellvibrionaceae</taxon>
        <taxon>Candidatus Endobugula</taxon>
    </lineage>
</organism>
<protein>
    <recommendedName>
        <fullName evidence="3">SPOR domain-containing protein</fullName>
    </recommendedName>
</protein>
<feature type="transmembrane region" description="Helical" evidence="2">
    <location>
        <begin position="48"/>
        <end position="66"/>
    </location>
</feature>
<evidence type="ECO:0000259" key="3">
    <source>
        <dbReference type="PROSITE" id="PS51724"/>
    </source>
</evidence>
<feature type="compositionally biased region" description="Basic residues" evidence="1">
    <location>
        <begin position="8"/>
        <end position="19"/>
    </location>
</feature>